<dbReference type="SUPFAM" id="SSF55729">
    <property type="entry name" value="Acyl-CoA N-acyltransferases (Nat)"/>
    <property type="match status" value="1"/>
</dbReference>
<dbReference type="PROSITE" id="PS51186">
    <property type="entry name" value="GNAT"/>
    <property type="match status" value="1"/>
</dbReference>
<evidence type="ECO:0000313" key="2">
    <source>
        <dbReference type="EMBL" id="KAF2436417.1"/>
    </source>
</evidence>
<gene>
    <name evidence="2" type="ORF">EJ08DRAFT_644771</name>
</gene>
<protein>
    <recommendedName>
        <fullName evidence="1">N-acetyltransferase domain-containing protein</fullName>
    </recommendedName>
</protein>
<comment type="caution">
    <text evidence="2">The sequence shown here is derived from an EMBL/GenBank/DDBJ whole genome shotgun (WGS) entry which is preliminary data.</text>
</comment>
<dbReference type="InterPro" id="IPR016181">
    <property type="entry name" value="Acyl_CoA_acyltransferase"/>
</dbReference>
<sequence>MPLEVQHLTEADLLQWTIIHYEAFRGTTVGMCWARRPSDESFAERAKARSKALSDPNSHAFKCVDTDLNNKIIAVSQWSVYPKERTWEEVEEGLKPRPMFPEDRADVRKAFLTGIYNSRRENMGTRPHVILESLTTHPDHHRRGAGGMLLQWGIDQQDSLGLLGYLEGSSAGAPLYKKFGYEHFREIIFDTREYGGAEVDVHLAMTRQPKARPSKD</sequence>
<evidence type="ECO:0000259" key="1">
    <source>
        <dbReference type="PROSITE" id="PS51186"/>
    </source>
</evidence>
<dbReference type="AlphaFoldDB" id="A0A9P4U4Y8"/>
<evidence type="ECO:0000313" key="3">
    <source>
        <dbReference type="Proteomes" id="UP000800235"/>
    </source>
</evidence>
<dbReference type="InterPro" id="IPR052523">
    <property type="entry name" value="Trichothecene_AcTrans"/>
</dbReference>
<dbReference type="Pfam" id="PF13508">
    <property type="entry name" value="Acetyltransf_7"/>
    <property type="match status" value="1"/>
</dbReference>
<dbReference type="Proteomes" id="UP000800235">
    <property type="component" value="Unassembled WGS sequence"/>
</dbReference>
<dbReference type="PANTHER" id="PTHR42791:SF14">
    <property type="entry name" value="N-ACETYLTRANSFERASE DOMAIN-CONTAINING PROTEIN"/>
    <property type="match status" value="1"/>
</dbReference>
<proteinExistence type="predicted"/>
<dbReference type="OrthoDB" id="2115692at2759"/>
<organism evidence="2 3">
    <name type="scientific">Tothia fuscella</name>
    <dbReference type="NCBI Taxonomy" id="1048955"/>
    <lineage>
        <taxon>Eukaryota</taxon>
        <taxon>Fungi</taxon>
        <taxon>Dikarya</taxon>
        <taxon>Ascomycota</taxon>
        <taxon>Pezizomycotina</taxon>
        <taxon>Dothideomycetes</taxon>
        <taxon>Pleosporomycetidae</taxon>
        <taxon>Venturiales</taxon>
        <taxon>Cylindrosympodiaceae</taxon>
        <taxon>Tothia</taxon>
    </lineage>
</organism>
<dbReference type="EMBL" id="MU007010">
    <property type="protein sequence ID" value="KAF2436417.1"/>
    <property type="molecule type" value="Genomic_DNA"/>
</dbReference>
<dbReference type="InterPro" id="IPR000182">
    <property type="entry name" value="GNAT_dom"/>
</dbReference>
<dbReference type="GO" id="GO:0016747">
    <property type="term" value="F:acyltransferase activity, transferring groups other than amino-acyl groups"/>
    <property type="evidence" value="ECO:0007669"/>
    <property type="project" value="InterPro"/>
</dbReference>
<dbReference type="PANTHER" id="PTHR42791">
    <property type="entry name" value="GNAT FAMILY ACETYLTRANSFERASE"/>
    <property type="match status" value="1"/>
</dbReference>
<feature type="domain" description="N-acetyltransferase" evidence="1">
    <location>
        <begin position="3"/>
        <end position="208"/>
    </location>
</feature>
<name>A0A9P4U4Y8_9PEZI</name>
<keyword evidence="3" id="KW-1185">Reference proteome</keyword>
<dbReference type="Gene3D" id="3.40.630.30">
    <property type="match status" value="1"/>
</dbReference>
<reference evidence="2" key="1">
    <citation type="journal article" date="2020" name="Stud. Mycol.">
        <title>101 Dothideomycetes genomes: a test case for predicting lifestyles and emergence of pathogens.</title>
        <authorList>
            <person name="Haridas S."/>
            <person name="Albert R."/>
            <person name="Binder M."/>
            <person name="Bloem J."/>
            <person name="Labutti K."/>
            <person name="Salamov A."/>
            <person name="Andreopoulos B."/>
            <person name="Baker S."/>
            <person name="Barry K."/>
            <person name="Bills G."/>
            <person name="Bluhm B."/>
            <person name="Cannon C."/>
            <person name="Castanera R."/>
            <person name="Culley D."/>
            <person name="Daum C."/>
            <person name="Ezra D."/>
            <person name="Gonzalez J."/>
            <person name="Henrissat B."/>
            <person name="Kuo A."/>
            <person name="Liang C."/>
            <person name="Lipzen A."/>
            <person name="Lutzoni F."/>
            <person name="Magnuson J."/>
            <person name="Mondo S."/>
            <person name="Nolan M."/>
            <person name="Ohm R."/>
            <person name="Pangilinan J."/>
            <person name="Park H.-J."/>
            <person name="Ramirez L."/>
            <person name="Alfaro M."/>
            <person name="Sun H."/>
            <person name="Tritt A."/>
            <person name="Yoshinaga Y."/>
            <person name="Zwiers L.-H."/>
            <person name="Turgeon B."/>
            <person name="Goodwin S."/>
            <person name="Spatafora J."/>
            <person name="Crous P."/>
            <person name="Grigoriev I."/>
        </authorList>
    </citation>
    <scope>NUCLEOTIDE SEQUENCE</scope>
    <source>
        <strain evidence="2">CBS 130266</strain>
    </source>
</reference>
<accession>A0A9P4U4Y8</accession>